<dbReference type="InterPro" id="IPR011545">
    <property type="entry name" value="DEAD/DEAH_box_helicase_dom"/>
</dbReference>
<evidence type="ECO:0000313" key="4">
    <source>
        <dbReference type="Proteomes" id="UP000429607"/>
    </source>
</evidence>
<feature type="domain" description="DEAD/DEAH-box helicase" evidence="1">
    <location>
        <begin position="216"/>
        <end position="316"/>
    </location>
</feature>
<gene>
    <name evidence="3" type="ORF">PR001_g4551</name>
</gene>
<dbReference type="InterPro" id="IPR050863">
    <property type="entry name" value="CenT-Element_Derived"/>
</dbReference>
<accession>A0A6A3NTC7</accession>
<name>A0A6A3NTC7_9STRA</name>
<protein>
    <recommendedName>
        <fullName evidence="5">DDE-1 domain-containing protein</fullName>
    </recommendedName>
</protein>
<dbReference type="InterPro" id="IPR027417">
    <property type="entry name" value="P-loop_NTPase"/>
</dbReference>
<dbReference type="GO" id="GO:0003677">
    <property type="term" value="F:DNA binding"/>
    <property type="evidence" value="ECO:0007669"/>
    <property type="project" value="TreeGrafter"/>
</dbReference>
<dbReference type="InterPro" id="IPR004875">
    <property type="entry name" value="DDE_SF_endonuclease_dom"/>
</dbReference>
<dbReference type="Proteomes" id="UP000429607">
    <property type="component" value="Unassembled WGS sequence"/>
</dbReference>
<dbReference type="Pfam" id="PF03184">
    <property type="entry name" value="DDE_1"/>
    <property type="match status" value="1"/>
</dbReference>
<dbReference type="SUPFAM" id="SSF52540">
    <property type="entry name" value="P-loop containing nucleoside triphosphate hydrolases"/>
    <property type="match status" value="1"/>
</dbReference>
<dbReference type="EMBL" id="QXFV01000188">
    <property type="protein sequence ID" value="KAE9046443.1"/>
    <property type="molecule type" value="Genomic_DNA"/>
</dbReference>
<dbReference type="GO" id="GO:0005634">
    <property type="term" value="C:nucleus"/>
    <property type="evidence" value="ECO:0007669"/>
    <property type="project" value="TreeGrafter"/>
</dbReference>
<sequence length="331" mass="37327">MDETAFVYRREQRGSLTVDKKEKGKKQSKQRITVCLATNADGTDRLPLHFIRKSKVPISLRNRDVLAEIGATYTNTAKAWMKTVKYCEWLLELNERMRQEGRHILLLVDNVSSHDDDPVQLSNVVIHKLPPNTTAALQPMDQRIIKSLKDEYKEKKEDAKLDMFYSGVAYKSVDIFSAMKWLSEGTRRLLISFLNLAWTRGWLSAASSCVSATRLHCIPPILAGHDVISCAQTGSIKTAAIALHILHTLSQDPYGPYALALTLMRRHRRPVQRLRCSMVVRSAVIAGGFDKLKQSLALQLRQHISVATPGRFRYHVLRANPPFQLRGAGGS</sequence>
<reference evidence="3 4" key="1">
    <citation type="submission" date="2018-09" db="EMBL/GenBank/DDBJ databases">
        <title>Genomic investigation of the strawberry pathogen Phytophthora fragariae indicates pathogenicity is determined by transcriptional variation in three key races.</title>
        <authorList>
            <person name="Adams T.M."/>
            <person name="Armitage A.D."/>
            <person name="Sobczyk M.K."/>
            <person name="Bates H.J."/>
            <person name="Dunwell J.M."/>
            <person name="Nellist C.F."/>
            <person name="Harrison R.J."/>
        </authorList>
    </citation>
    <scope>NUCLEOTIDE SEQUENCE [LARGE SCALE GENOMIC DNA]</scope>
    <source>
        <strain evidence="3 4">SCRP249</strain>
    </source>
</reference>
<feature type="domain" description="DDE-1" evidence="2">
    <location>
        <begin position="29"/>
        <end position="182"/>
    </location>
</feature>
<dbReference type="Pfam" id="PF00270">
    <property type="entry name" value="DEAD"/>
    <property type="match status" value="1"/>
</dbReference>
<evidence type="ECO:0000313" key="3">
    <source>
        <dbReference type="EMBL" id="KAE9046443.1"/>
    </source>
</evidence>
<organism evidence="3 4">
    <name type="scientific">Phytophthora rubi</name>
    <dbReference type="NCBI Taxonomy" id="129364"/>
    <lineage>
        <taxon>Eukaryota</taxon>
        <taxon>Sar</taxon>
        <taxon>Stramenopiles</taxon>
        <taxon>Oomycota</taxon>
        <taxon>Peronosporomycetes</taxon>
        <taxon>Peronosporales</taxon>
        <taxon>Peronosporaceae</taxon>
        <taxon>Phytophthora</taxon>
    </lineage>
</organism>
<evidence type="ECO:0000259" key="2">
    <source>
        <dbReference type="Pfam" id="PF03184"/>
    </source>
</evidence>
<proteinExistence type="predicted"/>
<dbReference type="AlphaFoldDB" id="A0A6A3NTC7"/>
<dbReference type="Gene3D" id="3.40.50.300">
    <property type="entry name" value="P-loop containing nucleotide triphosphate hydrolases"/>
    <property type="match status" value="1"/>
</dbReference>
<evidence type="ECO:0000259" key="1">
    <source>
        <dbReference type="Pfam" id="PF00270"/>
    </source>
</evidence>
<dbReference type="GO" id="GO:0005524">
    <property type="term" value="F:ATP binding"/>
    <property type="evidence" value="ECO:0007669"/>
    <property type="project" value="InterPro"/>
</dbReference>
<dbReference type="PANTHER" id="PTHR19303">
    <property type="entry name" value="TRANSPOSON"/>
    <property type="match status" value="1"/>
</dbReference>
<evidence type="ECO:0008006" key="5">
    <source>
        <dbReference type="Google" id="ProtNLM"/>
    </source>
</evidence>
<comment type="caution">
    <text evidence="3">The sequence shown here is derived from an EMBL/GenBank/DDBJ whole genome shotgun (WGS) entry which is preliminary data.</text>
</comment>
<dbReference type="PANTHER" id="PTHR19303:SF73">
    <property type="entry name" value="PROTEIN PDC2"/>
    <property type="match status" value="1"/>
</dbReference>